<keyword evidence="2" id="KW-1185">Reference proteome</keyword>
<organism evidence="1 2">
    <name type="scientific">Mesobacillus zeae</name>
    <dbReference type="NCBI Taxonomy" id="1917180"/>
    <lineage>
        <taxon>Bacteria</taxon>
        <taxon>Bacillati</taxon>
        <taxon>Bacillota</taxon>
        <taxon>Bacilli</taxon>
        <taxon>Bacillales</taxon>
        <taxon>Bacillaceae</taxon>
        <taxon>Mesobacillus</taxon>
    </lineage>
</organism>
<gene>
    <name evidence="1" type="ORF">D1970_17090</name>
</gene>
<dbReference type="Proteomes" id="UP000265816">
    <property type="component" value="Unassembled WGS sequence"/>
</dbReference>
<protein>
    <submittedName>
        <fullName evidence="1">Uncharacterized protein</fullName>
    </submittedName>
</protein>
<dbReference type="EMBL" id="QWVT01000029">
    <property type="protein sequence ID" value="RID83229.1"/>
    <property type="molecule type" value="Genomic_DNA"/>
</dbReference>
<dbReference type="AlphaFoldDB" id="A0A398AZZ3"/>
<accession>A0A398AZZ3</accession>
<name>A0A398AZZ3_9BACI</name>
<comment type="caution">
    <text evidence="1">The sequence shown here is derived from an EMBL/GenBank/DDBJ whole genome shotgun (WGS) entry which is preliminary data.</text>
</comment>
<dbReference type="OrthoDB" id="9984989at2"/>
<reference evidence="1 2" key="1">
    <citation type="submission" date="2018-08" db="EMBL/GenBank/DDBJ databases">
        <title>Bacillus jemisoniae sp. nov., Bacillus chryseoplanitiae sp. nov., Bacillus resnikiae sp. nov., and Bacillus frankliniae sp. nov., isolated from Viking spacecraft and associated surfaces.</title>
        <authorList>
            <person name="Seuylemezian A."/>
            <person name="Vaishampayan P."/>
        </authorList>
    </citation>
    <scope>NUCLEOTIDE SEQUENCE [LARGE SCALE GENOMIC DNA]</scope>
    <source>
        <strain evidence="1 2">JJ-247</strain>
    </source>
</reference>
<evidence type="ECO:0000313" key="2">
    <source>
        <dbReference type="Proteomes" id="UP000265816"/>
    </source>
</evidence>
<sequence>MIDHIEIIKRLEQQNALIDTTEAQREANLFRIQWLTWLHRDKPTYHPSNGTDFLLEAHKNPNYRCTPRSLLEN</sequence>
<evidence type="ECO:0000313" key="1">
    <source>
        <dbReference type="EMBL" id="RID83229.1"/>
    </source>
</evidence>
<proteinExistence type="predicted"/>
<dbReference type="RefSeq" id="WP_119114074.1">
    <property type="nucleotide sequence ID" value="NZ_CBCSEO010000003.1"/>
</dbReference>